<dbReference type="InterPro" id="IPR036412">
    <property type="entry name" value="HAD-like_sf"/>
</dbReference>
<dbReference type="EC" id="3.1.3.18" evidence="4"/>
<organism evidence="5 6">
    <name type="scientific">Tichowtungia aerotolerans</name>
    <dbReference type="NCBI Taxonomy" id="2697043"/>
    <lineage>
        <taxon>Bacteria</taxon>
        <taxon>Pseudomonadati</taxon>
        <taxon>Kiritimatiellota</taxon>
        <taxon>Tichowtungiia</taxon>
        <taxon>Tichowtungiales</taxon>
        <taxon>Tichowtungiaceae</taxon>
        <taxon>Tichowtungia</taxon>
    </lineage>
</organism>
<evidence type="ECO:0000256" key="3">
    <source>
        <dbReference type="ARBA" id="ARBA00006171"/>
    </source>
</evidence>
<comment type="similarity">
    <text evidence="3">Belongs to the HAD-like hydrolase superfamily. CbbY/CbbZ/Gph/YieH family.</text>
</comment>
<sequence>MIFDLDGTLAETRQDLASGINLMRAHYGLAPLDVETVTGYIGDGIRKLVERSLQGLDVDIDEAVALDKKFYAEHMFDETRLYPGAEEGLKALSAHALAVLSNKPGDPTRAILKHLGVDGLFFRMLGGGDLPNLKPSPDGIEALLAESGISKENTWMIGDHHTDLEVAHNAGVKSGFVTYGLGHAGEFSADQTWSTFGELVDFFS</sequence>
<evidence type="ECO:0000256" key="2">
    <source>
        <dbReference type="ARBA" id="ARBA00004818"/>
    </source>
</evidence>
<dbReference type="GO" id="GO:0005829">
    <property type="term" value="C:cytosol"/>
    <property type="evidence" value="ECO:0007669"/>
    <property type="project" value="TreeGrafter"/>
</dbReference>
<dbReference type="SUPFAM" id="SSF56784">
    <property type="entry name" value="HAD-like"/>
    <property type="match status" value="1"/>
</dbReference>
<dbReference type="InterPro" id="IPR050155">
    <property type="entry name" value="HAD-like_hydrolase_sf"/>
</dbReference>
<keyword evidence="6" id="KW-1185">Reference proteome</keyword>
<name>A0A6P1M7R2_9BACT</name>
<evidence type="ECO:0000313" key="6">
    <source>
        <dbReference type="Proteomes" id="UP000464954"/>
    </source>
</evidence>
<dbReference type="NCBIfam" id="TIGR01549">
    <property type="entry name" value="HAD-SF-IA-v1"/>
    <property type="match status" value="1"/>
</dbReference>
<dbReference type="InterPro" id="IPR023214">
    <property type="entry name" value="HAD_sf"/>
</dbReference>
<dbReference type="Pfam" id="PF13419">
    <property type="entry name" value="HAD_2"/>
    <property type="match status" value="1"/>
</dbReference>
<evidence type="ECO:0000313" key="5">
    <source>
        <dbReference type="EMBL" id="QHI69907.1"/>
    </source>
</evidence>
<dbReference type="PANTHER" id="PTHR43434">
    <property type="entry name" value="PHOSPHOGLYCOLATE PHOSPHATASE"/>
    <property type="match status" value="1"/>
</dbReference>
<dbReference type="Gene3D" id="1.10.150.240">
    <property type="entry name" value="Putative phosphatase, domain 2"/>
    <property type="match status" value="1"/>
</dbReference>
<comment type="catalytic activity">
    <reaction evidence="1">
        <text>2-phosphoglycolate + H2O = glycolate + phosphate</text>
        <dbReference type="Rhea" id="RHEA:14369"/>
        <dbReference type="ChEBI" id="CHEBI:15377"/>
        <dbReference type="ChEBI" id="CHEBI:29805"/>
        <dbReference type="ChEBI" id="CHEBI:43474"/>
        <dbReference type="ChEBI" id="CHEBI:58033"/>
        <dbReference type="EC" id="3.1.3.18"/>
    </reaction>
</comment>
<dbReference type="InterPro" id="IPR041492">
    <property type="entry name" value="HAD_2"/>
</dbReference>
<reference evidence="5 6" key="1">
    <citation type="submission" date="2020-01" db="EMBL/GenBank/DDBJ databases">
        <title>Ponticoccus aerotolerans gen. nov., sp. nov., an anaerobic bacterium and proposal of Ponticoccusceae fam. nov., Ponticoccusles ord. nov. and Ponticoccuse classis nov. in the phylum Kiritimatiellaeota.</title>
        <authorList>
            <person name="Zhou L.Y."/>
            <person name="Du Z.J."/>
        </authorList>
    </citation>
    <scope>NUCLEOTIDE SEQUENCE [LARGE SCALE GENOMIC DNA]</scope>
    <source>
        <strain evidence="5 6">S-5007</strain>
    </source>
</reference>
<dbReference type="GO" id="GO:0008967">
    <property type="term" value="F:phosphoglycolate phosphatase activity"/>
    <property type="evidence" value="ECO:0007669"/>
    <property type="project" value="UniProtKB-EC"/>
</dbReference>
<dbReference type="Gene3D" id="3.40.50.1000">
    <property type="entry name" value="HAD superfamily/HAD-like"/>
    <property type="match status" value="1"/>
</dbReference>
<dbReference type="RefSeq" id="WP_160629089.1">
    <property type="nucleotide sequence ID" value="NZ_CP047593.1"/>
</dbReference>
<dbReference type="SFLD" id="SFLDS00003">
    <property type="entry name" value="Haloacid_Dehalogenase"/>
    <property type="match status" value="1"/>
</dbReference>
<comment type="pathway">
    <text evidence="2">Organic acid metabolism; glycolate biosynthesis; glycolate from 2-phosphoglycolate: step 1/1.</text>
</comment>
<dbReference type="InterPro" id="IPR006439">
    <property type="entry name" value="HAD-SF_hydro_IA"/>
</dbReference>
<evidence type="ECO:0000256" key="1">
    <source>
        <dbReference type="ARBA" id="ARBA00000830"/>
    </source>
</evidence>
<dbReference type="SFLD" id="SFLDG01129">
    <property type="entry name" value="C1.5:_HAD__Beta-PGM__Phosphata"/>
    <property type="match status" value="1"/>
</dbReference>
<proteinExistence type="inferred from homology"/>
<dbReference type="KEGG" id="taer:GT409_10740"/>
<accession>A0A6P1M7R2</accession>
<evidence type="ECO:0000256" key="4">
    <source>
        <dbReference type="ARBA" id="ARBA00013078"/>
    </source>
</evidence>
<dbReference type="EMBL" id="CP047593">
    <property type="protein sequence ID" value="QHI69907.1"/>
    <property type="molecule type" value="Genomic_DNA"/>
</dbReference>
<dbReference type="InterPro" id="IPR023198">
    <property type="entry name" value="PGP-like_dom2"/>
</dbReference>
<keyword evidence="5" id="KW-0378">Hydrolase</keyword>
<dbReference type="AlphaFoldDB" id="A0A6P1M7R2"/>
<dbReference type="GO" id="GO:0006281">
    <property type="term" value="P:DNA repair"/>
    <property type="evidence" value="ECO:0007669"/>
    <property type="project" value="TreeGrafter"/>
</dbReference>
<dbReference type="Proteomes" id="UP000464954">
    <property type="component" value="Chromosome"/>
</dbReference>
<protein>
    <recommendedName>
        <fullName evidence="4">phosphoglycolate phosphatase</fullName>
        <ecNumber evidence="4">3.1.3.18</ecNumber>
    </recommendedName>
</protein>
<gene>
    <name evidence="5" type="ORF">GT409_10740</name>
</gene>
<dbReference type="PANTHER" id="PTHR43434:SF1">
    <property type="entry name" value="PHOSPHOGLYCOLATE PHOSPHATASE"/>
    <property type="match status" value="1"/>
</dbReference>